<sequence>KGEWYPCRECHIRPDVLLVYIVKNNTLWLLRLGSHSELF</sequence>
<dbReference type="RefSeq" id="WP_152132947.1">
    <property type="nucleotide sequence ID" value="NZ_WELG01000037.1"/>
</dbReference>
<dbReference type="InterPro" id="IPR004386">
    <property type="entry name" value="Toxin_YafQ-like"/>
</dbReference>
<organism evidence="2 3">
    <name type="scientific">Flagellimonas olearia</name>
    <dbReference type="NCBI Taxonomy" id="552546"/>
    <lineage>
        <taxon>Bacteria</taxon>
        <taxon>Pseudomonadati</taxon>
        <taxon>Bacteroidota</taxon>
        <taxon>Flavobacteriia</taxon>
        <taxon>Flavobacteriales</taxon>
        <taxon>Flavobacteriaceae</taxon>
        <taxon>Flagellimonas</taxon>
    </lineage>
</organism>
<dbReference type="GO" id="GO:0006402">
    <property type="term" value="P:mRNA catabolic process"/>
    <property type="evidence" value="ECO:0007669"/>
    <property type="project" value="TreeGrafter"/>
</dbReference>
<dbReference type="AlphaFoldDB" id="A0A6I1DTJ1"/>
<dbReference type="SUPFAM" id="SSF143011">
    <property type="entry name" value="RelE-like"/>
    <property type="match status" value="1"/>
</dbReference>
<dbReference type="Pfam" id="PF15738">
    <property type="entry name" value="YafQ_toxin"/>
    <property type="match status" value="1"/>
</dbReference>
<gene>
    <name evidence="2" type="ORF">F8C76_17820</name>
</gene>
<protein>
    <submittedName>
        <fullName evidence="2">Type II toxin-antitoxin system mRNA interferase toxin, RelE/StbE family</fullName>
    </submittedName>
</protein>
<dbReference type="Gene3D" id="3.30.2310.20">
    <property type="entry name" value="RelE-like"/>
    <property type="match status" value="1"/>
</dbReference>
<dbReference type="EMBL" id="WELG01000037">
    <property type="protein sequence ID" value="KAB7525549.1"/>
    <property type="molecule type" value="Genomic_DNA"/>
</dbReference>
<dbReference type="GO" id="GO:0004521">
    <property type="term" value="F:RNA endonuclease activity"/>
    <property type="evidence" value="ECO:0007669"/>
    <property type="project" value="TreeGrafter"/>
</dbReference>
<dbReference type="InterPro" id="IPR035093">
    <property type="entry name" value="RelE/ParE_toxin_dom_sf"/>
</dbReference>
<dbReference type="OrthoDB" id="7030467at2"/>
<reference evidence="2 3" key="1">
    <citation type="submission" date="2019-10" db="EMBL/GenBank/DDBJ databases">
        <title>Muricauda olearia CL-SS4 JCM15563 genome.</title>
        <authorList>
            <person name="Liu L."/>
        </authorList>
    </citation>
    <scope>NUCLEOTIDE SEQUENCE [LARGE SCALE GENOMIC DNA]</scope>
    <source>
        <strain evidence="2 3">CL-SS4</strain>
    </source>
</reference>
<dbReference type="PANTHER" id="PTHR40588:SF1">
    <property type="entry name" value="MRNA INTERFERASE TOXIN YAFQ"/>
    <property type="match status" value="1"/>
</dbReference>
<evidence type="ECO:0000313" key="3">
    <source>
        <dbReference type="Proteomes" id="UP000429785"/>
    </source>
</evidence>
<keyword evidence="1" id="KW-1277">Toxin-antitoxin system</keyword>
<dbReference type="GO" id="GO:0006415">
    <property type="term" value="P:translational termination"/>
    <property type="evidence" value="ECO:0007669"/>
    <property type="project" value="TreeGrafter"/>
</dbReference>
<name>A0A6I1DTJ1_9FLAO</name>
<evidence type="ECO:0000313" key="2">
    <source>
        <dbReference type="EMBL" id="KAB7525549.1"/>
    </source>
</evidence>
<dbReference type="NCBIfam" id="TIGR02385">
    <property type="entry name" value="RelE_StbE"/>
    <property type="match status" value="1"/>
</dbReference>
<evidence type="ECO:0000256" key="1">
    <source>
        <dbReference type="ARBA" id="ARBA00022649"/>
    </source>
</evidence>
<proteinExistence type="predicted"/>
<accession>A0A6I1DTJ1</accession>
<comment type="caution">
    <text evidence="2">The sequence shown here is derived from an EMBL/GenBank/DDBJ whole genome shotgun (WGS) entry which is preliminary data.</text>
</comment>
<dbReference type="PANTHER" id="PTHR40588">
    <property type="entry name" value="MRNA INTERFERASE TOXIN YAFQ"/>
    <property type="match status" value="1"/>
</dbReference>
<dbReference type="Proteomes" id="UP000429785">
    <property type="component" value="Unassembled WGS sequence"/>
</dbReference>
<dbReference type="InterPro" id="IPR007712">
    <property type="entry name" value="RelE/ParE_toxin"/>
</dbReference>
<feature type="non-terminal residue" evidence="2">
    <location>
        <position position="1"/>
    </location>
</feature>